<gene>
    <name evidence="5" type="ORF">BG57_18770</name>
    <name evidence="4" type="ORF">GCM10010985_13590</name>
</gene>
<evidence type="ECO:0000313" key="6">
    <source>
        <dbReference type="Proteomes" id="UP000027439"/>
    </source>
</evidence>
<reference evidence="4" key="4">
    <citation type="submission" date="2024-05" db="EMBL/GenBank/DDBJ databases">
        <authorList>
            <person name="Sun Q."/>
            <person name="Zhou Y."/>
        </authorList>
    </citation>
    <scope>NUCLEOTIDE SEQUENCE</scope>
    <source>
        <strain evidence="4">CGMCC 1.11013</strain>
    </source>
</reference>
<reference evidence="4" key="1">
    <citation type="journal article" date="2014" name="Int. J. Syst. Evol. Microbiol.">
        <title>Complete genome of a new Firmicutes species belonging to the dominant human colonic microbiota ('Ruminococcus bicirculans') reveals two chromosomes and a selective capacity to utilize plant glucans.</title>
        <authorList>
            <consortium name="NISC Comparative Sequencing Program"/>
            <person name="Wegmann U."/>
            <person name="Louis P."/>
            <person name="Goesmann A."/>
            <person name="Henrissat B."/>
            <person name="Duncan S.H."/>
            <person name="Flint H.J."/>
        </authorList>
    </citation>
    <scope>NUCLEOTIDE SEQUENCE</scope>
    <source>
        <strain evidence="4">CGMCC 1.11013</strain>
    </source>
</reference>
<dbReference type="Proteomes" id="UP000597138">
    <property type="component" value="Unassembled WGS sequence"/>
</dbReference>
<accession>A0A069NV38</accession>
<evidence type="ECO:0000256" key="1">
    <source>
        <dbReference type="ARBA" id="ARBA00022676"/>
    </source>
</evidence>
<dbReference type="STRING" id="1071679.BG57_18770"/>
<sequence>MNVGIYCDSGINGGHEEMLKRFMLALITSGNVQTLHILVPKSNAALHRYVSELARHNAKVRMVSLSYTAESIRGDLFALFRAIRSTAATLRTLQLSKLLIAQGTIVSGIAGLFAARYARVRALSYLPLVDDGPATESSTDKVKWLAKRVMYRMPDEFVTLNEHLRGKLRTLAPHARTMILENYVDDRFSRSMLTKSAARASLGLPDDGTTVIAHIGRINFKQKRQDFLLEAIERHPEAFKRTIVLIIGEGADAARLAAMVDASPTLTACVRIVGPKSDVLPYIVASDTLVLPSAFEGVPLVMIEAVLAERPIVVSRICGLDSYLPDALLFPAGDHDAFVERIFAARDVPMAALTSDFRRRFSREVFEAQAQNVMMPATPSRGAYDPASPQPSDLLAK</sequence>
<dbReference type="PANTHER" id="PTHR12526">
    <property type="entry name" value="GLYCOSYLTRANSFERASE"/>
    <property type="match status" value="1"/>
</dbReference>
<keyword evidence="7" id="KW-1185">Reference proteome</keyword>
<dbReference type="PANTHER" id="PTHR12526:SF510">
    <property type="entry name" value="D-INOSITOL 3-PHOSPHATE GLYCOSYLTRANSFERASE"/>
    <property type="match status" value="1"/>
</dbReference>
<dbReference type="EMBL" id="JFHE01000033">
    <property type="protein sequence ID" value="KDR28916.1"/>
    <property type="molecule type" value="Genomic_DNA"/>
</dbReference>
<reference evidence="7" key="3">
    <citation type="journal article" date="2019" name="Int. J. Syst. Evol. Microbiol.">
        <title>The Global Catalogue of Microorganisms (GCM) 10K type strain sequencing project: providing services to taxonomists for standard genome sequencing and annotation.</title>
        <authorList>
            <consortium name="The Broad Institute Genomics Platform"/>
            <consortium name="The Broad Institute Genome Sequencing Center for Infectious Disease"/>
            <person name="Wu L."/>
            <person name="Ma J."/>
        </authorList>
    </citation>
    <scope>NUCLEOTIDE SEQUENCE [LARGE SCALE GENOMIC DNA]</scope>
    <source>
        <strain evidence="7">CGMCC 1.11013</strain>
    </source>
</reference>
<keyword evidence="2 5" id="KW-0808">Transferase</keyword>
<dbReference type="RefSeq" id="WP_035968842.1">
    <property type="nucleotide sequence ID" value="NZ_BMEG01000002.1"/>
</dbReference>
<organism evidence="5 6">
    <name type="scientific">Caballeronia grimmiae</name>
    <dbReference type="NCBI Taxonomy" id="1071679"/>
    <lineage>
        <taxon>Bacteria</taxon>
        <taxon>Pseudomonadati</taxon>
        <taxon>Pseudomonadota</taxon>
        <taxon>Betaproteobacteria</taxon>
        <taxon>Burkholderiales</taxon>
        <taxon>Burkholderiaceae</taxon>
        <taxon>Caballeronia</taxon>
    </lineage>
</organism>
<evidence type="ECO:0000256" key="2">
    <source>
        <dbReference type="ARBA" id="ARBA00022679"/>
    </source>
</evidence>
<protein>
    <submittedName>
        <fullName evidence="5">Glycosyl transferase</fullName>
    </submittedName>
</protein>
<comment type="caution">
    <text evidence="5">The sequence shown here is derived from an EMBL/GenBank/DDBJ whole genome shotgun (WGS) entry which is preliminary data.</text>
</comment>
<proteinExistence type="predicted"/>
<keyword evidence="1" id="KW-0328">Glycosyltransferase</keyword>
<evidence type="ECO:0000256" key="3">
    <source>
        <dbReference type="SAM" id="MobiDB-lite"/>
    </source>
</evidence>
<dbReference type="SUPFAM" id="SSF53756">
    <property type="entry name" value="UDP-Glycosyltransferase/glycogen phosphorylase"/>
    <property type="match status" value="1"/>
</dbReference>
<evidence type="ECO:0000313" key="7">
    <source>
        <dbReference type="Proteomes" id="UP000597138"/>
    </source>
</evidence>
<evidence type="ECO:0000313" key="5">
    <source>
        <dbReference type="EMBL" id="KDR28916.1"/>
    </source>
</evidence>
<dbReference type="EMBL" id="BMEG01000002">
    <property type="protein sequence ID" value="GGD60792.1"/>
    <property type="molecule type" value="Genomic_DNA"/>
</dbReference>
<reference evidence="5 6" key="2">
    <citation type="submission" date="2014-03" db="EMBL/GenBank/DDBJ databases">
        <title>Draft Genome Sequences of Four Burkholderia Strains.</title>
        <authorList>
            <person name="Liu X.Y."/>
            <person name="Li C.X."/>
            <person name="Xu J.H."/>
        </authorList>
    </citation>
    <scope>NUCLEOTIDE SEQUENCE [LARGE SCALE GENOMIC DNA]</scope>
    <source>
        <strain evidence="5 6">R27</strain>
    </source>
</reference>
<dbReference type="Proteomes" id="UP000027439">
    <property type="component" value="Unassembled WGS sequence"/>
</dbReference>
<dbReference type="GO" id="GO:0016757">
    <property type="term" value="F:glycosyltransferase activity"/>
    <property type="evidence" value="ECO:0007669"/>
    <property type="project" value="UniProtKB-KW"/>
</dbReference>
<evidence type="ECO:0000313" key="4">
    <source>
        <dbReference type="EMBL" id="GGD60792.1"/>
    </source>
</evidence>
<dbReference type="Pfam" id="PF13692">
    <property type="entry name" value="Glyco_trans_1_4"/>
    <property type="match status" value="1"/>
</dbReference>
<dbReference type="eggNOG" id="COG0438">
    <property type="taxonomic scope" value="Bacteria"/>
</dbReference>
<dbReference type="OrthoDB" id="9813211at2"/>
<name>A0A069NV38_9BURK</name>
<feature type="region of interest" description="Disordered" evidence="3">
    <location>
        <begin position="377"/>
        <end position="397"/>
    </location>
</feature>
<dbReference type="Gene3D" id="3.40.50.2000">
    <property type="entry name" value="Glycogen Phosphorylase B"/>
    <property type="match status" value="2"/>
</dbReference>
<dbReference type="AlphaFoldDB" id="A0A069NV38"/>